<keyword evidence="2" id="KW-1185">Reference proteome</keyword>
<gene>
    <name evidence="1" type="ORF">BXP70_28640</name>
</gene>
<organism evidence="1 2">
    <name type="scientific">Hymenobacter crusticola</name>
    <dbReference type="NCBI Taxonomy" id="1770526"/>
    <lineage>
        <taxon>Bacteria</taxon>
        <taxon>Pseudomonadati</taxon>
        <taxon>Bacteroidota</taxon>
        <taxon>Cytophagia</taxon>
        <taxon>Cytophagales</taxon>
        <taxon>Hymenobacteraceae</taxon>
        <taxon>Hymenobacter</taxon>
    </lineage>
</organism>
<comment type="caution">
    <text evidence="1">The sequence shown here is derived from an EMBL/GenBank/DDBJ whole genome shotgun (WGS) entry which is preliminary data.</text>
</comment>
<protein>
    <recommendedName>
        <fullName evidence="3">STAS/SEC14 domain-containing protein</fullName>
    </recommendedName>
</protein>
<evidence type="ECO:0000313" key="2">
    <source>
        <dbReference type="Proteomes" id="UP000194873"/>
    </source>
</evidence>
<dbReference type="EMBL" id="MTSE01000067">
    <property type="protein sequence ID" value="OUJ67740.1"/>
    <property type="molecule type" value="Genomic_DNA"/>
</dbReference>
<reference evidence="1 2" key="1">
    <citation type="submission" date="2017-01" db="EMBL/GenBank/DDBJ databases">
        <title>A new Hymenobacter.</title>
        <authorList>
            <person name="Liang Y."/>
            <person name="Feng F."/>
        </authorList>
    </citation>
    <scope>NUCLEOTIDE SEQUENCE [LARGE SCALE GENOMIC DNA]</scope>
    <source>
        <strain evidence="1">MIMBbqt21</strain>
    </source>
</reference>
<name>A0A2C9ZV62_9BACT</name>
<dbReference type="AlphaFoldDB" id="A0A2C9ZV62"/>
<evidence type="ECO:0008006" key="3">
    <source>
        <dbReference type="Google" id="ProtNLM"/>
    </source>
</evidence>
<dbReference type="Proteomes" id="UP000194873">
    <property type="component" value="Unassembled WGS sequence"/>
</dbReference>
<proteinExistence type="predicted"/>
<accession>A0A2C9ZV62</accession>
<evidence type="ECO:0000313" key="1">
    <source>
        <dbReference type="EMBL" id="OUJ67740.1"/>
    </source>
</evidence>
<sequence>MLLLFRCPVFSLYHDSDNRWLLAQWTGLQDSEASLAACAVIVQHTREISVTKLLCDSSQAIDGWSEISEWASTNYLPRLADLGICMIAWINARDWQTTEIITAFVEHSHKPYIATFAEGATAYEWLRNTHFICP</sequence>